<dbReference type="HOGENOM" id="CLU_2562245_0_0_1"/>
<evidence type="ECO:0000313" key="3">
    <source>
        <dbReference type="Proteomes" id="UP000008021"/>
    </source>
</evidence>
<protein>
    <submittedName>
        <fullName evidence="2">Uncharacterized protein</fullName>
    </submittedName>
</protein>
<sequence length="82" mass="9204">MEEMRSGRNGGGVRGRWRNMGGYIKPQTSTRTSAMMPKVTTEDAENYTLTIKNIFLCHPENYCGFNESPIVILQVACKIMTA</sequence>
<accession>A0A0E0EKI5</accession>
<dbReference type="Gramene" id="OMERI08G09550.1">
    <property type="protein sequence ID" value="OMERI08G09550.1"/>
    <property type="gene ID" value="OMERI08G09550"/>
</dbReference>
<name>A0A0E0EKI5_9ORYZ</name>
<dbReference type="Proteomes" id="UP000008021">
    <property type="component" value="Chromosome 8"/>
</dbReference>
<reference evidence="2" key="1">
    <citation type="submission" date="2015-04" db="UniProtKB">
        <authorList>
            <consortium name="EnsemblPlants"/>
        </authorList>
    </citation>
    <scope>IDENTIFICATION</scope>
</reference>
<reference evidence="2" key="2">
    <citation type="submission" date="2018-05" db="EMBL/GenBank/DDBJ databases">
        <title>OmerRS3 (Oryza meridionalis Reference Sequence Version 3).</title>
        <authorList>
            <person name="Zhang J."/>
            <person name="Kudrna D."/>
            <person name="Lee S."/>
            <person name="Talag J."/>
            <person name="Welchert J."/>
            <person name="Wing R.A."/>
        </authorList>
    </citation>
    <scope>NUCLEOTIDE SEQUENCE [LARGE SCALE GENOMIC DNA]</scope>
    <source>
        <strain evidence="2">cv. OR44</strain>
    </source>
</reference>
<evidence type="ECO:0000313" key="2">
    <source>
        <dbReference type="EnsemblPlants" id="OMERI08G09550.1"/>
    </source>
</evidence>
<evidence type="ECO:0000256" key="1">
    <source>
        <dbReference type="SAM" id="MobiDB-lite"/>
    </source>
</evidence>
<keyword evidence="3" id="KW-1185">Reference proteome</keyword>
<proteinExistence type="predicted"/>
<organism evidence="2">
    <name type="scientific">Oryza meridionalis</name>
    <dbReference type="NCBI Taxonomy" id="40149"/>
    <lineage>
        <taxon>Eukaryota</taxon>
        <taxon>Viridiplantae</taxon>
        <taxon>Streptophyta</taxon>
        <taxon>Embryophyta</taxon>
        <taxon>Tracheophyta</taxon>
        <taxon>Spermatophyta</taxon>
        <taxon>Magnoliopsida</taxon>
        <taxon>Liliopsida</taxon>
        <taxon>Poales</taxon>
        <taxon>Poaceae</taxon>
        <taxon>BOP clade</taxon>
        <taxon>Oryzoideae</taxon>
        <taxon>Oryzeae</taxon>
        <taxon>Oryzinae</taxon>
        <taxon>Oryza</taxon>
    </lineage>
</organism>
<dbReference type="AlphaFoldDB" id="A0A0E0EKI5"/>
<dbReference type="EnsemblPlants" id="OMERI08G09550.1">
    <property type="protein sequence ID" value="OMERI08G09550.1"/>
    <property type="gene ID" value="OMERI08G09550"/>
</dbReference>
<feature type="region of interest" description="Disordered" evidence="1">
    <location>
        <begin position="1"/>
        <end position="35"/>
    </location>
</feature>